<protein>
    <submittedName>
        <fullName evidence="1">Uncharacterized protein</fullName>
    </submittedName>
</protein>
<dbReference type="EMBL" id="RWGY01000087">
    <property type="protein sequence ID" value="TVU04193.1"/>
    <property type="molecule type" value="Genomic_DNA"/>
</dbReference>
<proteinExistence type="predicted"/>
<accession>A0A5J9SYT8</accession>
<gene>
    <name evidence="1" type="ORF">EJB05_50219</name>
</gene>
<sequence length="80" mass="8850">MPTTGSAPPTAPCFIAILVDYGLVVPLWDPPVCHLRPPAKKPPNSSTFRVIRSCNIRSNVEDKETLMLMYLLNLNAILVM</sequence>
<keyword evidence="2" id="KW-1185">Reference proteome</keyword>
<evidence type="ECO:0000313" key="1">
    <source>
        <dbReference type="EMBL" id="TVU04193.1"/>
    </source>
</evidence>
<evidence type="ECO:0000313" key="2">
    <source>
        <dbReference type="Proteomes" id="UP000324897"/>
    </source>
</evidence>
<comment type="caution">
    <text evidence="1">The sequence shown here is derived from an EMBL/GenBank/DDBJ whole genome shotgun (WGS) entry which is preliminary data.</text>
</comment>
<name>A0A5J9SYT8_9POAL</name>
<dbReference type="Gramene" id="TVU04193">
    <property type="protein sequence ID" value="TVU04193"/>
    <property type="gene ID" value="EJB05_50219"/>
</dbReference>
<dbReference type="Proteomes" id="UP000324897">
    <property type="component" value="Unassembled WGS sequence"/>
</dbReference>
<dbReference type="AlphaFoldDB" id="A0A5J9SYT8"/>
<reference evidence="1 2" key="1">
    <citation type="journal article" date="2019" name="Sci. Rep.">
        <title>A high-quality genome of Eragrostis curvula grass provides insights into Poaceae evolution and supports new strategies to enhance forage quality.</title>
        <authorList>
            <person name="Carballo J."/>
            <person name="Santos B.A.C.M."/>
            <person name="Zappacosta D."/>
            <person name="Garbus I."/>
            <person name="Selva J.P."/>
            <person name="Gallo C.A."/>
            <person name="Diaz A."/>
            <person name="Albertini E."/>
            <person name="Caccamo M."/>
            <person name="Echenique V."/>
        </authorList>
    </citation>
    <scope>NUCLEOTIDE SEQUENCE [LARGE SCALE GENOMIC DNA]</scope>
    <source>
        <strain evidence="2">cv. Victoria</strain>
        <tissue evidence="1">Leaf</tissue>
    </source>
</reference>
<organism evidence="1 2">
    <name type="scientific">Eragrostis curvula</name>
    <name type="common">weeping love grass</name>
    <dbReference type="NCBI Taxonomy" id="38414"/>
    <lineage>
        <taxon>Eukaryota</taxon>
        <taxon>Viridiplantae</taxon>
        <taxon>Streptophyta</taxon>
        <taxon>Embryophyta</taxon>
        <taxon>Tracheophyta</taxon>
        <taxon>Spermatophyta</taxon>
        <taxon>Magnoliopsida</taxon>
        <taxon>Liliopsida</taxon>
        <taxon>Poales</taxon>
        <taxon>Poaceae</taxon>
        <taxon>PACMAD clade</taxon>
        <taxon>Chloridoideae</taxon>
        <taxon>Eragrostideae</taxon>
        <taxon>Eragrostidinae</taxon>
        <taxon>Eragrostis</taxon>
    </lineage>
</organism>